<dbReference type="PANTHER" id="PTHR31635:SF196">
    <property type="entry name" value="REVERSE TRANSCRIPTASE DOMAIN-CONTAINING PROTEIN-RELATED"/>
    <property type="match status" value="1"/>
</dbReference>
<evidence type="ECO:0000313" key="3">
    <source>
        <dbReference type="Proteomes" id="UP000694700"/>
    </source>
</evidence>
<dbReference type="PANTHER" id="PTHR31635">
    <property type="entry name" value="REVERSE TRANSCRIPTASE DOMAIN-CONTAINING PROTEIN-RELATED"/>
    <property type="match status" value="1"/>
</dbReference>
<dbReference type="Proteomes" id="UP000694700">
    <property type="component" value="Unplaced"/>
</dbReference>
<dbReference type="SUPFAM" id="SSF56672">
    <property type="entry name" value="DNA/RNA polymerases"/>
    <property type="match status" value="1"/>
</dbReference>
<dbReference type="InterPro" id="IPR000477">
    <property type="entry name" value="RT_dom"/>
</dbReference>
<dbReference type="PROSITE" id="PS50878">
    <property type="entry name" value="RT_POL"/>
    <property type="match status" value="1"/>
</dbReference>
<accession>A0A8C1VG66</accession>
<sequence>MQLENYLDEEVEKKARYTKQAYYELGPKSTKLLARKLRKQQADSTILKIKDPISQKLQTEPKEIENTFYQYYSKLYSPEGTPNKESIRAFLDKLDLPSIGEIQNKRILAEITSKELDKAISRLKANKAPGSDGFPGEWYKTFKEELKPILLEALNYIHKEGKIPPSWKEAIITLIPKENKDRDNCANYRPISILNVDYKLYTSIISKGFETFISDIIDEDQTGFIIGRQTQDNIRRSLQVIHNISSNKLKASLISLDAEKAFDRVNWDFLYLTLEKFGLTNESIQCIRAIYDKPTARIKVNGSLTDRFELRRGCREGCGLSPTLFALYIEPLAQAIREKDDLKGIMINEREQKVGLFA</sequence>
<protein>
    <recommendedName>
        <fullName evidence="1">Reverse transcriptase domain-containing protein</fullName>
    </recommendedName>
</protein>
<dbReference type="CDD" id="cd01650">
    <property type="entry name" value="RT_nLTR_like"/>
    <property type="match status" value="1"/>
</dbReference>
<feature type="domain" description="Reverse transcriptase" evidence="1">
    <location>
        <begin position="156"/>
        <end position="358"/>
    </location>
</feature>
<evidence type="ECO:0000259" key="1">
    <source>
        <dbReference type="PROSITE" id="PS50878"/>
    </source>
</evidence>
<dbReference type="Ensembl" id="ENSCCRT00015053138.1">
    <property type="protein sequence ID" value="ENSCCRP00015051406.1"/>
    <property type="gene ID" value="ENSCCRG00015021260.1"/>
</dbReference>
<dbReference type="InterPro" id="IPR043502">
    <property type="entry name" value="DNA/RNA_pol_sf"/>
</dbReference>
<proteinExistence type="predicted"/>
<organism evidence="2 3">
    <name type="scientific">Cyprinus carpio</name>
    <name type="common">Common carp</name>
    <dbReference type="NCBI Taxonomy" id="7962"/>
    <lineage>
        <taxon>Eukaryota</taxon>
        <taxon>Metazoa</taxon>
        <taxon>Chordata</taxon>
        <taxon>Craniata</taxon>
        <taxon>Vertebrata</taxon>
        <taxon>Euteleostomi</taxon>
        <taxon>Actinopterygii</taxon>
        <taxon>Neopterygii</taxon>
        <taxon>Teleostei</taxon>
        <taxon>Ostariophysi</taxon>
        <taxon>Cypriniformes</taxon>
        <taxon>Cyprinidae</taxon>
        <taxon>Cyprininae</taxon>
        <taxon>Cyprinus</taxon>
    </lineage>
</organism>
<dbReference type="AlphaFoldDB" id="A0A8C1VG66"/>
<reference evidence="2" key="1">
    <citation type="submission" date="2025-08" db="UniProtKB">
        <authorList>
            <consortium name="Ensembl"/>
        </authorList>
    </citation>
    <scope>IDENTIFICATION</scope>
</reference>
<name>A0A8C1VG66_CYPCA</name>
<dbReference type="Pfam" id="PF00078">
    <property type="entry name" value="RVT_1"/>
    <property type="match status" value="1"/>
</dbReference>
<evidence type="ECO:0000313" key="2">
    <source>
        <dbReference type="Ensembl" id="ENSCCRP00015051406.1"/>
    </source>
</evidence>